<gene>
    <name evidence="2" type="ORF">BHD05_01005</name>
</gene>
<keyword evidence="3" id="KW-1185">Reference proteome</keyword>
<dbReference type="SUPFAM" id="SSF46785">
    <property type="entry name" value="Winged helix' DNA-binding domain"/>
    <property type="match status" value="1"/>
</dbReference>
<dbReference type="Pfam" id="PF12802">
    <property type="entry name" value="MarR_2"/>
    <property type="match status" value="1"/>
</dbReference>
<dbReference type="Gene3D" id="1.10.10.10">
    <property type="entry name" value="Winged helix-like DNA-binding domain superfamily/Winged helix DNA-binding domain"/>
    <property type="match status" value="1"/>
</dbReference>
<name>A0A7L5AEY9_9MICO</name>
<dbReference type="PROSITE" id="PS50995">
    <property type="entry name" value="HTH_MARR_2"/>
    <property type="match status" value="1"/>
</dbReference>
<dbReference type="InterPro" id="IPR036390">
    <property type="entry name" value="WH_DNA-bd_sf"/>
</dbReference>
<dbReference type="OrthoDB" id="3178168at2"/>
<dbReference type="AlphaFoldDB" id="A0A7L5AEY9"/>
<dbReference type="PRINTS" id="PR00598">
    <property type="entry name" value="HTHMARR"/>
</dbReference>
<reference evidence="2 3" key="1">
    <citation type="submission" date="2016-09" db="EMBL/GenBank/DDBJ databases">
        <title>Complete genome sequence of microbes from the polar regions.</title>
        <authorList>
            <person name="Liao L."/>
            <person name="Chen B."/>
        </authorList>
    </citation>
    <scope>NUCLEOTIDE SEQUENCE [LARGE SCALE GENOMIC DNA]</scope>
    <source>
        <strain evidence="2 3">ZS314</strain>
    </source>
</reference>
<accession>A0A7L5AEY9</accession>
<feature type="domain" description="HTH marR-type" evidence="1">
    <location>
        <begin position="1"/>
        <end position="142"/>
    </location>
</feature>
<dbReference type="GO" id="GO:0003700">
    <property type="term" value="F:DNA-binding transcription factor activity"/>
    <property type="evidence" value="ECO:0007669"/>
    <property type="project" value="InterPro"/>
</dbReference>
<dbReference type="GO" id="GO:0006950">
    <property type="term" value="P:response to stress"/>
    <property type="evidence" value="ECO:0007669"/>
    <property type="project" value="TreeGrafter"/>
</dbReference>
<evidence type="ECO:0000313" key="3">
    <source>
        <dbReference type="Proteomes" id="UP000464507"/>
    </source>
</evidence>
<sequence>MSDKRVAVSAWESLFRAQVSVMRHLNAEFPTNELSLNEYDVLFNLSQHPGWKLRIKELNKYLLLTQPSVSRLIDRLAARALVTKSSDPSDARGIIVEMTQAGFDLFRRVAVTHMKSIADRVGAALTDEELRELQALTDKLRRIEQQ</sequence>
<dbReference type="EMBL" id="CP017146">
    <property type="protein sequence ID" value="QHO68426.1"/>
    <property type="molecule type" value="Genomic_DNA"/>
</dbReference>
<dbReference type="SMART" id="SM00347">
    <property type="entry name" value="HTH_MARR"/>
    <property type="match status" value="1"/>
</dbReference>
<evidence type="ECO:0000313" key="2">
    <source>
        <dbReference type="EMBL" id="QHO68426.1"/>
    </source>
</evidence>
<proteinExistence type="predicted"/>
<organism evidence="2 3">
    <name type="scientific">Marisediminicola antarctica</name>
    <dbReference type="NCBI Taxonomy" id="674079"/>
    <lineage>
        <taxon>Bacteria</taxon>
        <taxon>Bacillati</taxon>
        <taxon>Actinomycetota</taxon>
        <taxon>Actinomycetes</taxon>
        <taxon>Micrococcales</taxon>
        <taxon>Microbacteriaceae</taxon>
        <taxon>Marisediminicola</taxon>
    </lineage>
</organism>
<dbReference type="InterPro" id="IPR000835">
    <property type="entry name" value="HTH_MarR-typ"/>
</dbReference>
<dbReference type="PANTHER" id="PTHR33164:SF104">
    <property type="entry name" value="TRANSCRIPTIONAL REGULATORY PROTEIN"/>
    <property type="match status" value="1"/>
</dbReference>
<evidence type="ECO:0000259" key="1">
    <source>
        <dbReference type="PROSITE" id="PS50995"/>
    </source>
</evidence>
<dbReference type="RefSeq" id="WP_161884782.1">
    <property type="nucleotide sequence ID" value="NZ_CP017146.1"/>
</dbReference>
<dbReference type="InterPro" id="IPR039422">
    <property type="entry name" value="MarR/SlyA-like"/>
</dbReference>
<dbReference type="Proteomes" id="UP000464507">
    <property type="component" value="Chromosome"/>
</dbReference>
<dbReference type="InterPro" id="IPR036388">
    <property type="entry name" value="WH-like_DNA-bd_sf"/>
</dbReference>
<protein>
    <submittedName>
        <fullName evidence="2">Transcriptional regulator</fullName>
    </submittedName>
</protein>
<dbReference type="KEGG" id="mant:BHD05_01005"/>
<dbReference type="PANTHER" id="PTHR33164">
    <property type="entry name" value="TRANSCRIPTIONAL REGULATOR, MARR FAMILY"/>
    <property type="match status" value="1"/>
</dbReference>